<protein>
    <recommendedName>
        <fullName evidence="3">Adenosylcobinamide kinase</fullName>
    </recommendedName>
</protein>
<dbReference type="SUPFAM" id="SSF52540">
    <property type="entry name" value="P-loop containing nucleoside triphosphate hydrolases"/>
    <property type="match status" value="1"/>
</dbReference>
<dbReference type="InterPro" id="IPR003203">
    <property type="entry name" value="CobU/CobP"/>
</dbReference>
<dbReference type="GO" id="GO:0009236">
    <property type="term" value="P:cobalamin biosynthetic process"/>
    <property type="evidence" value="ECO:0007669"/>
    <property type="project" value="UniProtKB-UniPathway"/>
</dbReference>
<dbReference type="GO" id="GO:0000166">
    <property type="term" value="F:nucleotide binding"/>
    <property type="evidence" value="ECO:0007669"/>
    <property type="project" value="InterPro"/>
</dbReference>
<organism evidence="1 2">
    <name type="scientific">Anaerotalea alkaliphila</name>
    <dbReference type="NCBI Taxonomy" id="2662126"/>
    <lineage>
        <taxon>Bacteria</taxon>
        <taxon>Bacillati</taxon>
        <taxon>Bacillota</taxon>
        <taxon>Clostridia</taxon>
        <taxon>Eubacteriales</taxon>
        <taxon>Anaerotalea</taxon>
    </lineage>
</organism>
<dbReference type="Gene3D" id="3.40.50.300">
    <property type="entry name" value="P-loop containing nucleotide triphosphate hydrolases"/>
    <property type="match status" value="1"/>
</dbReference>
<accession>A0A7X5HXJ7</accession>
<dbReference type="AlphaFoldDB" id="A0A7X5HXJ7"/>
<dbReference type="Proteomes" id="UP000461585">
    <property type="component" value="Unassembled WGS sequence"/>
</dbReference>
<gene>
    <name evidence="1" type="ORF">GXN74_11425</name>
</gene>
<keyword evidence="2" id="KW-1185">Reference proteome</keyword>
<proteinExistence type="predicted"/>
<dbReference type="UniPathway" id="UPA00148">
    <property type="reaction ID" value="UER00236"/>
</dbReference>
<evidence type="ECO:0008006" key="3">
    <source>
        <dbReference type="Google" id="ProtNLM"/>
    </source>
</evidence>
<sequence>MILIIGGFHQGKRRFAGKLTGLGETDTVNGEFCDPENLFEKKMIYNLHSFVKRLIDRGIDPLAFFKKHINEIRHKVIITDEIGLGIVPIDKGERHWREMTGRVCCFLAEESGEVYRVYAGIPSKIKG</sequence>
<dbReference type="EMBL" id="JAAEEH010000035">
    <property type="protein sequence ID" value="NDL68351.1"/>
    <property type="molecule type" value="Genomic_DNA"/>
</dbReference>
<dbReference type="Pfam" id="PF02283">
    <property type="entry name" value="CobU"/>
    <property type="match status" value="1"/>
</dbReference>
<comment type="caution">
    <text evidence="1">The sequence shown here is derived from an EMBL/GenBank/DDBJ whole genome shotgun (WGS) entry which is preliminary data.</text>
</comment>
<evidence type="ECO:0000313" key="1">
    <source>
        <dbReference type="EMBL" id="NDL68351.1"/>
    </source>
</evidence>
<dbReference type="InterPro" id="IPR027417">
    <property type="entry name" value="P-loop_NTPase"/>
</dbReference>
<name>A0A7X5HXJ7_9FIRM</name>
<dbReference type="GO" id="GO:0043752">
    <property type="term" value="F:adenosylcobinamide kinase activity"/>
    <property type="evidence" value="ECO:0007669"/>
    <property type="project" value="InterPro"/>
</dbReference>
<reference evidence="1 2" key="1">
    <citation type="submission" date="2020-01" db="EMBL/GenBank/DDBJ databases">
        <title>Anaeroalcalibacter tamaniensis gen. nov., sp. nov., moderately halophilic strictly anaerobic fermenter bacterium from mud volcano of Taman peninsula.</title>
        <authorList>
            <person name="Frolova A."/>
            <person name="Merkel A.Y."/>
            <person name="Slobodkin A.I."/>
        </authorList>
    </citation>
    <scope>NUCLEOTIDE SEQUENCE [LARGE SCALE GENOMIC DNA]</scope>
    <source>
        <strain evidence="1 2">F-3ap</strain>
    </source>
</reference>
<evidence type="ECO:0000313" key="2">
    <source>
        <dbReference type="Proteomes" id="UP000461585"/>
    </source>
</evidence>
<dbReference type="RefSeq" id="WP_162371075.1">
    <property type="nucleotide sequence ID" value="NZ_JAAEEH010000035.1"/>
</dbReference>